<evidence type="ECO:0000313" key="1">
    <source>
        <dbReference type="EMBL" id="EKC31042.1"/>
    </source>
</evidence>
<dbReference type="SUPFAM" id="SSF48726">
    <property type="entry name" value="Immunoglobulin"/>
    <property type="match status" value="1"/>
</dbReference>
<dbReference type="PANTHER" id="PTHR45889">
    <property type="entry name" value="IG-LIKE DOMAIN-CONTAINING PROTEIN"/>
    <property type="match status" value="1"/>
</dbReference>
<dbReference type="InterPro" id="IPR036179">
    <property type="entry name" value="Ig-like_dom_sf"/>
</dbReference>
<dbReference type="Gene3D" id="2.60.40.10">
    <property type="entry name" value="Immunoglobulins"/>
    <property type="match status" value="2"/>
</dbReference>
<dbReference type="EMBL" id="JH818229">
    <property type="protein sequence ID" value="EKC31042.1"/>
    <property type="molecule type" value="Genomic_DNA"/>
</dbReference>
<dbReference type="SMART" id="SM00409">
    <property type="entry name" value="IG"/>
    <property type="match status" value="1"/>
</dbReference>
<dbReference type="InParanoid" id="K1Q3J2"/>
<sequence length="292" mass="32294">MNLFWRCSFIIFSSTIYFEGGDGGTVRTSTSITASTGSSVDLTCTYTVGSGESVYSGLIVWQAKITGTSDYETFATFSPPGGGNNSFTTTNSAMNLKDRAELLKVTSEGSGTYRAVMRILEVQCLDEKEYQCSVTFIYLNLGPQTKNAVTSLTVQAPAEQPYDVPVAEPSNIEENMKINLFCTANVGKPPGKIKWWRFSDQIYAPFLVAESSEIPVVQPGVCAYNVTFSIQPLVTKDDDQSVWRCSVDNKLLTSLHDQDKPNQETARINVFCTHSIHLLWKIPKAFLFLVVY</sequence>
<name>K1Q3J2_MAGGI</name>
<accession>K1Q3J2</accession>
<dbReference type="InterPro" id="IPR003599">
    <property type="entry name" value="Ig_sub"/>
</dbReference>
<dbReference type="PANTHER" id="PTHR45889:SF8">
    <property type="entry name" value="IG-LIKE DOMAIN-CONTAINING PROTEIN"/>
    <property type="match status" value="1"/>
</dbReference>
<dbReference type="InterPro" id="IPR007110">
    <property type="entry name" value="Ig-like_dom"/>
</dbReference>
<reference evidence="1" key="1">
    <citation type="journal article" date="2012" name="Nature">
        <title>The oyster genome reveals stress adaptation and complexity of shell formation.</title>
        <authorList>
            <person name="Zhang G."/>
            <person name="Fang X."/>
            <person name="Guo X."/>
            <person name="Li L."/>
            <person name="Luo R."/>
            <person name="Xu F."/>
            <person name="Yang P."/>
            <person name="Zhang L."/>
            <person name="Wang X."/>
            <person name="Qi H."/>
            <person name="Xiong Z."/>
            <person name="Que H."/>
            <person name="Xie Y."/>
            <person name="Holland P.W."/>
            <person name="Paps J."/>
            <person name="Zhu Y."/>
            <person name="Wu F."/>
            <person name="Chen Y."/>
            <person name="Wang J."/>
            <person name="Peng C."/>
            <person name="Meng J."/>
            <person name="Yang L."/>
            <person name="Liu J."/>
            <person name="Wen B."/>
            <person name="Zhang N."/>
            <person name="Huang Z."/>
            <person name="Zhu Q."/>
            <person name="Feng Y."/>
            <person name="Mount A."/>
            <person name="Hedgecock D."/>
            <person name="Xu Z."/>
            <person name="Liu Y."/>
            <person name="Domazet-Loso T."/>
            <person name="Du Y."/>
            <person name="Sun X."/>
            <person name="Zhang S."/>
            <person name="Liu B."/>
            <person name="Cheng P."/>
            <person name="Jiang X."/>
            <person name="Li J."/>
            <person name="Fan D."/>
            <person name="Wang W."/>
            <person name="Fu W."/>
            <person name="Wang T."/>
            <person name="Wang B."/>
            <person name="Zhang J."/>
            <person name="Peng Z."/>
            <person name="Li Y."/>
            <person name="Li N."/>
            <person name="Wang J."/>
            <person name="Chen M."/>
            <person name="He Y."/>
            <person name="Tan F."/>
            <person name="Song X."/>
            <person name="Zheng Q."/>
            <person name="Huang R."/>
            <person name="Yang H."/>
            <person name="Du X."/>
            <person name="Chen L."/>
            <person name="Yang M."/>
            <person name="Gaffney P.M."/>
            <person name="Wang S."/>
            <person name="Luo L."/>
            <person name="She Z."/>
            <person name="Ming Y."/>
            <person name="Huang W."/>
            <person name="Zhang S."/>
            <person name="Huang B."/>
            <person name="Zhang Y."/>
            <person name="Qu T."/>
            <person name="Ni P."/>
            <person name="Miao G."/>
            <person name="Wang J."/>
            <person name="Wang Q."/>
            <person name="Steinberg C.E."/>
            <person name="Wang H."/>
            <person name="Li N."/>
            <person name="Qian L."/>
            <person name="Zhang G."/>
            <person name="Li Y."/>
            <person name="Yang H."/>
            <person name="Liu X."/>
            <person name="Wang J."/>
            <person name="Yin Y."/>
            <person name="Wang J."/>
        </authorList>
    </citation>
    <scope>NUCLEOTIDE SEQUENCE [LARGE SCALE GENOMIC DNA]</scope>
    <source>
        <strain evidence="1">05x7-T-G4-1.051#20</strain>
    </source>
</reference>
<dbReference type="InterPro" id="IPR013783">
    <property type="entry name" value="Ig-like_fold"/>
</dbReference>
<dbReference type="AlphaFoldDB" id="K1Q3J2"/>
<organism evidence="1">
    <name type="scientific">Magallana gigas</name>
    <name type="common">Pacific oyster</name>
    <name type="synonym">Crassostrea gigas</name>
    <dbReference type="NCBI Taxonomy" id="29159"/>
    <lineage>
        <taxon>Eukaryota</taxon>
        <taxon>Metazoa</taxon>
        <taxon>Spiralia</taxon>
        <taxon>Lophotrochozoa</taxon>
        <taxon>Mollusca</taxon>
        <taxon>Bivalvia</taxon>
        <taxon>Autobranchia</taxon>
        <taxon>Pteriomorphia</taxon>
        <taxon>Ostreida</taxon>
        <taxon>Ostreoidea</taxon>
        <taxon>Ostreidae</taxon>
        <taxon>Magallana</taxon>
    </lineage>
</organism>
<gene>
    <name evidence="1" type="ORF">CGI_10016886</name>
</gene>
<proteinExistence type="predicted"/>
<dbReference type="PROSITE" id="PS50835">
    <property type="entry name" value="IG_LIKE"/>
    <property type="match status" value="1"/>
</dbReference>
<dbReference type="HOGENOM" id="CLU_953923_0_0_1"/>
<protein>
    <submittedName>
        <fullName evidence="1">Uncharacterized protein</fullName>
    </submittedName>
</protein>